<dbReference type="RefSeq" id="WP_192794233.1">
    <property type="nucleotide sequence ID" value="NZ_JBHSKR010000023.1"/>
</dbReference>
<organism evidence="4 5">
    <name type="scientific">Nonomuraea angiospora</name>
    <dbReference type="NCBI Taxonomy" id="46172"/>
    <lineage>
        <taxon>Bacteria</taxon>
        <taxon>Bacillati</taxon>
        <taxon>Actinomycetota</taxon>
        <taxon>Actinomycetes</taxon>
        <taxon>Streptosporangiales</taxon>
        <taxon>Streptosporangiaceae</taxon>
        <taxon>Nonomuraea</taxon>
    </lineage>
</organism>
<feature type="domain" description="Alpha/beta hydrolase fold-3" evidence="3">
    <location>
        <begin position="85"/>
        <end position="293"/>
    </location>
</feature>
<comment type="caution">
    <text evidence="4">The sequence shown here is derived from an EMBL/GenBank/DDBJ whole genome shotgun (WGS) entry which is preliminary data.</text>
</comment>
<dbReference type="PANTHER" id="PTHR48081">
    <property type="entry name" value="AB HYDROLASE SUPERFAMILY PROTEIN C4A8.06C"/>
    <property type="match status" value="1"/>
</dbReference>
<evidence type="ECO:0000313" key="5">
    <source>
        <dbReference type="Proteomes" id="UP000633509"/>
    </source>
</evidence>
<evidence type="ECO:0000259" key="3">
    <source>
        <dbReference type="Pfam" id="PF07859"/>
    </source>
</evidence>
<gene>
    <name evidence="4" type="ORF">H4W80_010256</name>
</gene>
<evidence type="ECO:0000313" key="4">
    <source>
        <dbReference type="EMBL" id="MBE1591998.1"/>
    </source>
</evidence>
<dbReference type="PANTHER" id="PTHR48081:SF8">
    <property type="entry name" value="ALPHA_BETA HYDROLASE FOLD-3 DOMAIN-CONTAINING PROTEIN-RELATED"/>
    <property type="match status" value="1"/>
</dbReference>
<reference evidence="4 5" key="1">
    <citation type="submission" date="2020-10" db="EMBL/GenBank/DDBJ databases">
        <title>Sequencing the genomes of 1000 actinobacteria strains.</title>
        <authorList>
            <person name="Klenk H.-P."/>
        </authorList>
    </citation>
    <scope>NUCLEOTIDE SEQUENCE [LARGE SCALE GENOMIC DNA]</scope>
    <source>
        <strain evidence="4 5">DSM 43173</strain>
    </source>
</reference>
<proteinExistence type="predicted"/>
<dbReference type="Proteomes" id="UP000633509">
    <property type="component" value="Unassembled WGS sequence"/>
</dbReference>
<dbReference type="EMBL" id="JADBEK010000001">
    <property type="protein sequence ID" value="MBE1591998.1"/>
    <property type="molecule type" value="Genomic_DNA"/>
</dbReference>
<sequence>MRYNLDSELAPWASMIPDVELSQVVNREITLTPEEEQAFHDKLPQYTPGRPVDISDREIPGPEGAPPVKVRLYRPPAADRPRPALLYLHGGGFVASDLVVFDARCTEIADRVGAVVVSVDYRLSPETPFPGALEDTYASLTWLHSAAGELGVDPGRIAVGGDSAGGNLSAAVSLLARDRGGPEICFQFLDVPVLDDRMTTRSMRDFVDTPSWNSRNNEAMWRYYLKDGPAPGGPDVSPYAAPMRAGDLTGLPPALVVVCEFDPLRDEGIEYAQRLVQAGVTTELVLYPGTFHGASVIAHAEITKKMREDMIFSLRRGMRGTKPRP</sequence>
<dbReference type="SUPFAM" id="SSF53474">
    <property type="entry name" value="alpha/beta-Hydrolases"/>
    <property type="match status" value="1"/>
</dbReference>
<evidence type="ECO:0000256" key="1">
    <source>
        <dbReference type="ARBA" id="ARBA00022801"/>
    </source>
</evidence>
<dbReference type="Pfam" id="PF07859">
    <property type="entry name" value="Abhydrolase_3"/>
    <property type="match status" value="1"/>
</dbReference>
<keyword evidence="5" id="KW-1185">Reference proteome</keyword>
<evidence type="ECO:0000256" key="2">
    <source>
        <dbReference type="SAM" id="MobiDB-lite"/>
    </source>
</evidence>
<name>A0ABR9MGH5_9ACTN</name>
<keyword evidence="1" id="KW-0378">Hydrolase</keyword>
<dbReference type="InterPro" id="IPR029058">
    <property type="entry name" value="AB_hydrolase_fold"/>
</dbReference>
<dbReference type="InterPro" id="IPR013094">
    <property type="entry name" value="AB_hydrolase_3"/>
</dbReference>
<accession>A0ABR9MGH5</accession>
<feature type="region of interest" description="Disordered" evidence="2">
    <location>
        <begin position="43"/>
        <end position="69"/>
    </location>
</feature>
<dbReference type="Gene3D" id="3.40.50.1820">
    <property type="entry name" value="alpha/beta hydrolase"/>
    <property type="match status" value="1"/>
</dbReference>
<dbReference type="InterPro" id="IPR050300">
    <property type="entry name" value="GDXG_lipolytic_enzyme"/>
</dbReference>
<protein>
    <submittedName>
        <fullName evidence="4">Acetyl esterase/lipase</fullName>
    </submittedName>
</protein>